<feature type="region of interest" description="Disordered" evidence="1">
    <location>
        <begin position="1"/>
        <end position="20"/>
    </location>
</feature>
<gene>
    <name evidence="2" type="ORF">CK203_056459</name>
</gene>
<name>A0A438GTM5_VITVI</name>
<comment type="caution">
    <text evidence="2">The sequence shown here is derived from an EMBL/GenBank/DDBJ whole genome shotgun (WGS) entry which is preliminary data.</text>
</comment>
<dbReference type="EMBL" id="QGNW01000345">
    <property type="protein sequence ID" value="RVW75549.1"/>
    <property type="molecule type" value="Genomic_DNA"/>
</dbReference>
<dbReference type="Proteomes" id="UP000288805">
    <property type="component" value="Unassembled WGS sequence"/>
</dbReference>
<protein>
    <submittedName>
        <fullName evidence="2">Uncharacterized protein</fullName>
    </submittedName>
</protein>
<dbReference type="AlphaFoldDB" id="A0A438GTM5"/>
<organism evidence="2 3">
    <name type="scientific">Vitis vinifera</name>
    <name type="common">Grape</name>
    <dbReference type="NCBI Taxonomy" id="29760"/>
    <lineage>
        <taxon>Eukaryota</taxon>
        <taxon>Viridiplantae</taxon>
        <taxon>Streptophyta</taxon>
        <taxon>Embryophyta</taxon>
        <taxon>Tracheophyta</taxon>
        <taxon>Spermatophyta</taxon>
        <taxon>Magnoliopsida</taxon>
        <taxon>eudicotyledons</taxon>
        <taxon>Gunneridae</taxon>
        <taxon>Pentapetalae</taxon>
        <taxon>rosids</taxon>
        <taxon>Vitales</taxon>
        <taxon>Vitaceae</taxon>
        <taxon>Viteae</taxon>
        <taxon>Vitis</taxon>
    </lineage>
</organism>
<accession>A0A438GTM5</accession>
<evidence type="ECO:0000313" key="3">
    <source>
        <dbReference type="Proteomes" id="UP000288805"/>
    </source>
</evidence>
<proteinExistence type="predicted"/>
<evidence type="ECO:0000313" key="2">
    <source>
        <dbReference type="EMBL" id="RVW75549.1"/>
    </source>
</evidence>
<evidence type="ECO:0000256" key="1">
    <source>
        <dbReference type="SAM" id="MobiDB-lite"/>
    </source>
</evidence>
<reference evidence="2 3" key="1">
    <citation type="journal article" date="2018" name="PLoS Genet.">
        <title>Population sequencing reveals clonal diversity and ancestral inbreeding in the grapevine cultivar Chardonnay.</title>
        <authorList>
            <person name="Roach M.J."/>
            <person name="Johnson D.L."/>
            <person name="Bohlmann J."/>
            <person name="van Vuuren H.J."/>
            <person name="Jones S.J."/>
            <person name="Pretorius I.S."/>
            <person name="Schmidt S.A."/>
            <person name="Borneman A.R."/>
        </authorList>
    </citation>
    <scope>NUCLEOTIDE SEQUENCE [LARGE SCALE GENOMIC DNA]</scope>
    <source>
        <strain evidence="3">cv. Chardonnay</strain>
        <tissue evidence="2">Leaf</tissue>
    </source>
</reference>
<sequence length="111" mass="12005">MESGMTPSAFPRTSRAKGRPSCSVYFSSLGARVRALLASFQTLTTTQTTILERMDHFQLQQDQQTLILREIQQHLGLLPPTPPVASPLLSGDIASSLLLSLVFGTLGQCSS</sequence>